<dbReference type="OrthoDB" id="9797743at2"/>
<dbReference type="InterPro" id="IPR023198">
    <property type="entry name" value="PGP-like_dom2"/>
</dbReference>
<dbReference type="PANTHER" id="PTHR43434:SF3">
    <property type="entry name" value="GMP_IMP NUCLEOTIDASE YRFG"/>
    <property type="match status" value="1"/>
</dbReference>
<feature type="domain" description="FCP1 homology" evidence="1">
    <location>
        <begin position="1"/>
        <end position="212"/>
    </location>
</feature>
<comment type="caution">
    <text evidence="2">The sequence shown here is derived from an EMBL/GenBank/DDBJ whole genome shotgun (WGS) entry which is preliminary data.</text>
</comment>
<dbReference type="GO" id="GO:0006281">
    <property type="term" value="P:DNA repair"/>
    <property type="evidence" value="ECO:0007669"/>
    <property type="project" value="TreeGrafter"/>
</dbReference>
<dbReference type="InterPro" id="IPR036412">
    <property type="entry name" value="HAD-like_sf"/>
</dbReference>
<dbReference type="GO" id="GO:0008967">
    <property type="term" value="F:phosphoglycolate phosphatase activity"/>
    <property type="evidence" value="ECO:0007669"/>
    <property type="project" value="TreeGrafter"/>
</dbReference>
<evidence type="ECO:0000313" key="3">
    <source>
        <dbReference type="Proteomes" id="UP000287361"/>
    </source>
</evidence>
<dbReference type="Gene3D" id="1.10.150.240">
    <property type="entry name" value="Putative phosphatase, domain 2"/>
    <property type="match status" value="1"/>
</dbReference>
<keyword evidence="3" id="KW-1185">Reference proteome</keyword>
<dbReference type="InterPro" id="IPR050155">
    <property type="entry name" value="HAD-like_hydrolase_sf"/>
</dbReference>
<dbReference type="SFLD" id="SFLDS00003">
    <property type="entry name" value="Haloacid_Dehalogenase"/>
    <property type="match status" value="1"/>
</dbReference>
<dbReference type="InterPro" id="IPR004274">
    <property type="entry name" value="FCP1_dom"/>
</dbReference>
<name>A0A401LDK0_9FIRM</name>
<dbReference type="SFLD" id="SFLDG01129">
    <property type="entry name" value="C1.5:_HAD__Beta-PGM__Phosphata"/>
    <property type="match status" value="1"/>
</dbReference>
<protein>
    <submittedName>
        <fullName evidence="2">Haloacid dehalogenase</fullName>
    </submittedName>
</protein>
<dbReference type="EMBL" id="BHVZ01000002">
    <property type="protein sequence ID" value="GCB29666.1"/>
    <property type="molecule type" value="Genomic_DNA"/>
</dbReference>
<dbReference type="PRINTS" id="PR00413">
    <property type="entry name" value="HADHALOGNASE"/>
</dbReference>
<dbReference type="PROSITE" id="PS50969">
    <property type="entry name" value="FCP1"/>
    <property type="match status" value="1"/>
</dbReference>
<dbReference type="InterPro" id="IPR023214">
    <property type="entry name" value="HAD_sf"/>
</dbReference>
<dbReference type="GO" id="GO:0005829">
    <property type="term" value="C:cytosol"/>
    <property type="evidence" value="ECO:0007669"/>
    <property type="project" value="TreeGrafter"/>
</dbReference>
<dbReference type="AlphaFoldDB" id="A0A401LDK0"/>
<dbReference type="InterPro" id="IPR041492">
    <property type="entry name" value="HAD_2"/>
</dbReference>
<accession>A0A401LDK0</accession>
<dbReference type="NCBIfam" id="TIGR01509">
    <property type="entry name" value="HAD-SF-IA-v3"/>
    <property type="match status" value="1"/>
</dbReference>
<dbReference type="Gene3D" id="3.40.50.1000">
    <property type="entry name" value="HAD superfamily/HAD-like"/>
    <property type="match status" value="1"/>
</dbReference>
<reference evidence="2 3" key="1">
    <citation type="submission" date="2018-10" db="EMBL/GenBank/DDBJ databases">
        <title>Draft Genome Sequence of Anaerotignum sp. KCTC 15736.</title>
        <authorList>
            <person name="Choi S.H."/>
            <person name="Kim J.S."/>
            <person name="Kang S.W."/>
            <person name="Lee J.S."/>
            <person name="Park S.H."/>
        </authorList>
    </citation>
    <scope>NUCLEOTIDE SEQUENCE [LARGE SCALE GENOMIC DNA]</scope>
    <source>
        <strain evidence="2 3">KCTC 15736</strain>
    </source>
</reference>
<gene>
    <name evidence="2" type="ORF">KGMB03357_13270</name>
</gene>
<dbReference type="InterPro" id="IPR006439">
    <property type="entry name" value="HAD-SF_hydro_IA"/>
</dbReference>
<proteinExistence type="predicted"/>
<evidence type="ECO:0000313" key="2">
    <source>
        <dbReference type="EMBL" id="GCB29666.1"/>
    </source>
</evidence>
<evidence type="ECO:0000259" key="1">
    <source>
        <dbReference type="PROSITE" id="PS50969"/>
    </source>
</evidence>
<dbReference type="Proteomes" id="UP000287361">
    <property type="component" value="Unassembled WGS sequence"/>
</dbReference>
<dbReference type="SUPFAM" id="SSF56784">
    <property type="entry name" value="HAD-like"/>
    <property type="match status" value="1"/>
</dbReference>
<dbReference type="Pfam" id="PF13419">
    <property type="entry name" value="HAD_2"/>
    <property type="match status" value="1"/>
</dbReference>
<dbReference type="PANTHER" id="PTHR43434">
    <property type="entry name" value="PHOSPHOGLYCOLATE PHOSPHATASE"/>
    <property type="match status" value="1"/>
</dbReference>
<sequence>MKYIIFDLDGTLIDSMPTWHGTGAAFLEKHGFAVPEDIHDVVKTLTLYQTAEYFRNDLGVPFDAQQIVDEITSYVTDAYKYTIPLRPSAKEYLEAMAKKGVKMCILTASEAGYIQPALDRLDIRKYFDCILTCTELGVYKEDGKAFLTAMEKMGGTLEETAVFEDALYAVRGAKAAGFRVYAVLDEDFRGQTDVDKITALADCSFRDYKELL</sequence>
<organism evidence="2 3">
    <name type="scientific">Anaerotignum faecicola</name>
    <dbReference type="NCBI Taxonomy" id="2358141"/>
    <lineage>
        <taxon>Bacteria</taxon>
        <taxon>Bacillati</taxon>
        <taxon>Bacillota</taxon>
        <taxon>Clostridia</taxon>
        <taxon>Lachnospirales</taxon>
        <taxon>Anaerotignaceae</taxon>
        <taxon>Anaerotignum</taxon>
    </lineage>
</organism>